<sequence length="1166" mass="130766">MTASQQSSQADYATKAYKQVIKPGDLPVVSFRVVEDDDEEPSAFERRTKSDKVQLNLQLLKSYGYNVSEEDFTLDDHYIRHVEPIEVELANQVEYDMDEQDREWLDVANEERHEAGLDRMSYELFEIVMDKLEKEWFDLVKRIPAKNNNLSNEDSRCAVCDDGEGENSNAIVFCDGCNLAVHQDCYGVPYIPEGQWLCRKCTVEPENPVDCIFCPNEGGAYKQTNKGAWAHLLCAIWIPEVGVSNSVYMEPVEGVETIPKSRWKLADRLDNLANEGEQGFEKTDRLAGLSQREESTIPSSNDRTKSRKQKGPQNELLNTISKSKGSIPFSLVGKGSGAAQATAKSARAHAKSYTSGPPLVPAVIVTKLLQYVQRVKLRRMREYVEKICRYWSLKREARRGAPLLKRLYLEPWTASNQSKEQTDAEKARRLEYLIKVRNDLERVRMLAELVRKREQEKLRQAQILKEFVRQAIFPLDAAVKAAFEKIMHMDRSELFMHPVSRIEVPDYYDTIKHPMHWKAIERKLAEHTYITVAEFLASSVDDISLVFDNAMLYNPPGNPFNKLAARIKKASAPVYSSLIEEVRTLGAFSATDTPQHMYLVASEASLRALREPGRKENTTLLDELFAYEFEPPRPPTPPPKPKRKIDKTEYLAKKEAKAAKYDGPRIPGRSTRHTVALGIDQLLQAQTPVSTSGDVPSQLTPRGKRSRAQELRGNASTSTAEHDPSGGSKLTRGRGRSRLHSESTNLSVSASNESTQTGSSSVVPLVRPQRGVAGKETYSPLGPKERRARDKRMAMELVVDNLDSRDDFKRFNVGWVLPEGTKRGGRRDRQLENLTDVVPSRRTNGRATSASSSSEIQSRAATAHQRDLGVPDENSRQLSPALSTTSTSSDLSELSDLSSIQEGEEEVLGPAVPGHDRPISRSTSLDLDAIDGPTTDKTRKRAHESDSDYAGPSKRKRARVDIQDLLKSGKTKGGIALETVSKVVTPTDSELSTLSRKDEDKHDNAKRREATPDLTEDENDLTDDAEPDEDEERDERLASLRGTNGTMAVGRWLDPYPDGTLVKGFPYYPAEVVNAEQDYDEIGDRVWALKPKIAGNERVWLVRFYDKTKSYAWVTQGYLANLGDDQDLDDAFLDGKDKSGSGSFKNVSTKKAVRKAYEQAKAEMEV</sequence>
<dbReference type="Proteomes" id="UP001227268">
    <property type="component" value="Unassembled WGS sequence"/>
</dbReference>
<proteinExistence type="predicted"/>
<gene>
    <name evidence="1" type="ORF">QFC21_001496</name>
</gene>
<evidence type="ECO:0000313" key="2">
    <source>
        <dbReference type="Proteomes" id="UP001227268"/>
    </source>
</evidence>
<protein>
    <submittedName>
        <fullName evidence="1">Uncharacterized protein</fullName>
    </submittedName>
</protein>
<dbReference type="EMBL" id="JASBWT010000003">
    <property type="protein sequence ID" value="KAJ9106350.1"/>
    <property type="molecule type" value="Genomic_DNA"/>
</dbReference>
<keyword evidence="2" id="KW-1185">Reference proteome</keyword>
<accession>A0ACC2W5G7</accession>
<evidence type="ECO:0000313" key="1">
    <source>
        <dbReference type="EMBL" id="KAJ9106350.1"/>
    </source>
</evidence>
<organism evidence="1 2">
    <name type="scientific">Naganishia friedmannii</name>
    <dbReference type="NCBI Taxonomy" id="89922"/>
    <lineage>
        <taxon>Eukaryota</taxon>
        <taxon>Fungi</taxon>
        <taxon>Dikarya</taxon>
        <taxon>Basidiomycota</taxon>
        <taxon>Agaricomycotina</taxon>
        <taxon>Tremellomycetes</taxon>
        <taxon>Filobasidiales</taxon>
        <taxon>Filobasidiaceae</taxon>
        <taxon>Naganishia</taxon>
    </lineage>
</organism>
<name>A0ACC2W5G7_9TREE</name>
<reference evidence="1" key="1">
    <citation type="submission" date="2023-04" db="EMBL/GenBank/DDBJ databases">
        <title>Draft Genome sequencing of Naganishia species isolated from polar environments using Oxford Nanopore Technology.</title>
        <authorList>
            <person name="Leo P."/>
            <person name="Venkateswaran K."/>
        </authorList>
    </citation>
    <scope>NUCLEOTIDE SEQUENCE</scope>
    <source>
        <strain evidence="1">MNA-CCFEE 5423</strain>
    </source>
</reference>
<comment type="caution">
    <text evidence="1">The sequence shown here is derived from an EMBL/GenBank/DDBJ whole genome shotgun (WGS) entry which is preliminary data.</text>
</comment>